<feature type="domain" description="PPM-type phosphatase" evidence="1">
    <location>
        <begin position="2"/>
        <end position="245"/>
    </location>
</feature>
<dbReference type="Pfam" id="PF13672">
    <property type="entry name" value="PP2C_2"/>
    <property type="match status" value="1"/>
</dbReference>
<keyword evidence="5" id="KW-1185">Reference proteome</keyword>
<dbReference type="CDD" id="cd00143">
    <property type="entry name" value="PP2Cc"/>
    <property type="match status" value="1"/>
</dbReference>
<dbReference type="Gene3D" id="3.60.40.10">
    <property type="entry name" value="PPM-type phosphatase domain"/>
    <property type="match status" value="1"/>
</dbReference>
<proteinExistence type="predicted"/>
<dbReference type="Proteomes" id="UP000198823">
    <property type="component" value="Unassembled WGS sequence"/>
</dbReference>
<dbReference type="Proteomes" id="UP000272481">
    <property type="component" value="Unassembled WGS sequence"/>
</dbReference>
<dbReference type="PROSITE" id="PS51746">
    <property type="entry name" value="PPM_2"/>
    <property type="match status" value="1"/>
</dbReference>
<reference evidence="3 4" key="1">
    <citation type="submission" date="2016-10" db="EMBL/GenBank/DDBJ databases">
        <authorList>
            <person name="de Groot N.N."/>
        </authorList>
    </citation>
    <scope>NUCLEOTIDE SEQUENCE [LARGE SCALE GENOMIC DNA]</scope>
    <source>
        <strain evidence="3 4">CGMCC 1.6762</strain>
    </source>
</reference>
<evidence type="ECO:0000313" key="4">
    <source>
        <dbReference type="Proteomes" id="UP000198823"/>
    </source>
</evidence>
<dbReference type="SMART" id="SM00332">
    <property type="entry name" value="PP2Cc"/>
    <property type="match status" value="1"/>
</dbReference>
<dbReference type="STRING" id="426756.SAMN04488126_10788"/>
<dbReference type="SUPFAM" id="SSF81606">
    <property type="entry name" value="PP2C-like"/>
    <property type="match status" value="1"/>
</dbReference>
<dbReference type="NCBIfam" id="NF033484">
    <property type="entry name" value="Stp1_PP2C_phos"/>
    <property type="match status" value="1"/>
</dbReference>
<dbReference type="OrthoDB" id="9801841at2"/>
<dbReference type="SMART" id="SM00331">
    <property type="entry name" value="PP2C_SIG"/>
    <property type="match status" value="1"/>
</dbReference>
<protein>
    <submittedName>
        <fullName evidence="3">Protein phosphatase</fullName>
    </submittedName>
    <submittedName>
        <fullName evidence="2">Stp1/IreP family PP2C-type Ser/Thr phosphatase</fullName>
    </submittedName>
</protein>
<dbReference type="InterPro" id="IPR001932">
    <property type="entry name" value="PPM-type_phosphatase-like_dom"/>
</dbReference>
<organism evidence="3 4">
    <name type="scientific">Bhargavaea beijingensis</name>
    <dbReference type="NCBI Taxonomy" id="426756"/>
    <lineage>
        <taxon>Bacteria</taxon>
        <taxon>Bacillati</taxon>
        <taxon>Bacillota</taxon>
        <taxon>Bacilli</taxon>
        <taxon>Bacillales</taxon>
        <taxon>Caryophanaceae</taxon>
        <taxon>Bhargavaea</taxon>
    </lineage>
</organism>
<evidence type="ECO:0000313" key="2">
    <source>
        <dbReference type="EMBL" id="RSK36865.1"/>
    </source>
</evidence>
<dbReference type="AlphaFoldDB" id="A0A1G7C8V3"/>
<reference evidence="2 5" key="2">
    <citation type="submission" date="2018-12" db="EMBL/GenBank/DDBJ databases">
        <title>Comparitive functional genomics of dry heat resistant strains isolated from the viking spacecraft.</title>
        <authorList>
            <person name="Seuylemezian A."/>
            <person name="Vaishampayan P."/>
        </authorList>
    </citation>
    <scope>NUCLEOTIDE SEQUENCE [LARGE SCALE GENOMIC DNA]</scope>
    <source>
        <strain evidence="2 5">M6-11</strain>
    </source>
</reference>
<dbReference type="InterPro" id="IPR036457">
    <property type="entry name" value="PPM-type-like_dom_sf"/>
</dbReference>
<gene>
    <name evidence="2" type="ORF">EJA12_00625</name>
    <name evidence="3" type="ORF">SAMN04488126_10788</name>
</gene>
<evidence type="ECO:0000259" key="1">
    <source>
        <dbReference type="PROSITE" id="PS51746"/>
    </source>
</evidence>
<name>A0A1G7C8V3_9BACL</name>
<dbReference type="RefSeq" id="WP_092096414.1">
    <property type="nucleotide sequence ID" value="NZ_FNAR01000007.1"/>
</dbReference>
<dbReference type="EMBL" id="FNAR01000007">
    <property type="protein sequence ID" value="SDE35749.1"/>
    <property type="molecule type" value="Genomic_DNA"/>
</dbReference>
<accession>A0A1G7C8V3</accession>
<sequence length="253" mass="27455">MEVAVRTHVGMKRRINEDRTGIFTREGGRFMLAVVADGMGGHKSGDTASRMAVEGFGEEFVRADLTNLKTDDGRSIWLADVTERLNRDLLEHARFNEECRGMGTTIEAAVIAGEEVTLCHIGDSRTYRLGSEGFEQVTKDHSLVSLLVDSGEITEEEARIHPKRNFIIKALGTDESVEPDIIPLRLPEGSALLLCSDGLSNKLGENEMAETVAGKGTATERADSLVDLANERGGEDNISVILIDNGVREADAG</sequence>
<dbReference type="EMBL" id="RWGW01000002">
    <property type="protein sequence ID" value="RSK36865.1"/>
    <property type="molecule type" value="Genomic_DNA"/>
</dbReference>
<evidence type="ECO:0000313" key="3">
    <source>
        <dbReference type="EMBL" id="SDE35749.1"/>
    </source>
</evidence>
<evidence type="ECO:0000313" key="5">
    <source>
        <dbReference type="Proteomes" id="UP000272481"/>
    </source>
</evidence>